<feature type="transmembrane region" description="Helical" evidence="1">
    <location>
        <begin position="98"/>
        <end position="123"/>
    </location>
</feature>
<feature type="transmembrane region" description="Helical" evidence="1">
    <location>
        <begin position="163"/>
        <end position="182"/>
    </location>
</feature>
<organism evidence="2 3">
    <name type="scientific">Clostridium botulinum C/D str. DC5</name>
    <dbReference type="NCBI Taxonomy" id="1443128"/>
    <lineage>
        <taxon>Bacteria</taxon>
        <taxon>Bacillati</taxon>
        <taxon>Bacillota</taxon>
        <taxon>Clostridia</taxon>
        <taxon>Eubacteriales</taxon>
        <taxon>Clostridiaceae</taxon>
        <taxon>Clostridium</taxon>
    </lineage>
</organism>
<accession>A0A0A0I9Z7</accession>
<evidence type="ECO:0000313" key="3">
    <source>
        <dbReference type="Proteomes" id="UP000030014"/>
    </source>
</evidence>
<feature type="transmembrane region" description="Helical" evidence="1">
    <location>
        <begin position="135"/>
        <end position="156"/>
    </location>
</feature>
<dbReference type="NCBIfam" id="TIGR03733">
    <property type="entry name" value="lanti_perm_MutG"/>
    <property type="match status" value="1"/>
</dbReference>
<evidence type="ECO:0000256" key="1">
    <source>
        <dbReference type="SAM" id="Phobius"/>
    </source>
</evidence>
<sequence length="269" mass="30587">MNFLRSLKANFMKTKRTPFRYIILLVPILFSLLFVSYISVYKRDYTFQLNVYNFYFSIISITLPLISSILIGLNIMGEETSGEFRGLLMTPISRSTIYLSKLFMIILVTIIDMFVSLLILLIGMKFLYPLGTIQYGVFLTGTILTILGCLFLYGLYLIISLKFGIGPTIAVGVGGSIMGALLQTGLGDTIWPFVPFAWSGRIGIVPIYKLSNFIKYQHLENKKNIQEILNTTFKQYMYLGVPIAIISFIIICAIGVLWFNKWEGRKVHN</sequence>
<name>A0A0A0I9Z7_CLOBO</name>
<feature type="transmembrane region" description="Helical" evidence="1">
    <location>
        <begin position="21"/>
        <end position="40"/>
    </location>
</feature>
<comment type="caution">
    <text evidence="2">The sequence shown here is derived from an EMBL/GenBank/DDBJ whole genome shotgun (WGS) entry which is preliminary data.</text>
</comment>
<dbReference type="InterPro" id="IPR022294">
    <property type="entry name" value="ABC-transptr_permeasesu"/>
</dbReference>
<keyword evidence="1" id="KW-0812">Transmembrane</keyword>
<dbReference type="Pfam" id="PF12730">
    <property type="entry name" value="ABC2_membrane_4"/>
    <property type="match status" value="1"/>
</dbReference>
<dbReference type="CDD" id="cd21808">
    <property type="entry name" value="ABC-2_lan_permease_MutG"/>
    <property type="match status" value="1"/>
</dbReference>
<evidence type="ECO:0000313" key="2">
    <source>
        <dbReference type="EMBL" id="KGM96455.1"/>
    </source>
</evidence>
<gene>
    <name evidence="2" type="ORF">Z955_13050</name>
</gene>
<reference evidence="2 3" key="1">
    <citation type="submission" date="2014-01" db="EMBL/GenBank/DDBJ databases">
        <title>Plasmidome dynamics in the species complex Clostridium novyi sensu lato converts strains of independent lineages into distinctly different pathogens.</title>
        <authorList>
            <person name="Skarin H."/>
            <person name="Segerman B."/>
        </authorList>
    </citation>
    <scope>NUCLEOTIDE SEQUENCE [LARGE SCALE GENOMIC DNA]</scope>
    <source>
        <strain evidence="2 3">DC5</strain>
    </source>
</reference>
<feature type="transmembrane region" description="Helical" evidence="1">
    <location>
        <begin position="236"/>
        <end position="259"/>
    </location>
</feature>
<keyword evidence="1" id="KW-1133">Transmembrane helix</keyword>
<dbReference type="Proteomes" id="UP000030014">
    <property type="component" value="Unassembled WGS sequence"/>
</dbReference>
<dbReference type="AlphaFoldDB" id="A0A0A0I9Z7"/>
<dbReference type="RefSeq" id="WP_039259889.1">
    <property type="nucleotide sequence ID" value="NZ_JDRY01000077.1"/>
</dbReference>
<protein>
    <submittedName>
        <fullName evidence="2">Lantibiotic ABC transporter permease</fullName>
    </submittedName>
</protein>
<dbReference type="EMBL" id="JDRY01000077">
    <property type="protein sequence ID" value="KGM96455.1"/>
    <property type="molecule type" value="Genomic_DNA"/>
</dbReference>
<keyword evidence="1" id="KW-0472">Membrane</keyword>
<proteinExistence type="predicted"/>
<feature type="transmembrane region" description="Helical" evidence="1">
    <location>
        <begin position="52"/>
        <end position="77"/>
    </location>
</feature>